<dbReference type="Pfam" id="PF00852">
    <property type="entry name" value="Glyco_transf_10"/>
    <property type="match status" value="1"/>
</dbReference>
<keyword evidence="11" id="KW-0443">Lipid metabolism</keyword>
<dbReference type="GO" id="GO:0006629">
    <property type="term" value="P:lipid metabolic process"/>
    <property type="evidence" value="ECO:0007669"/>
    <property type="project" value="UniProtKB-KW"/>
</dbReference>
<evidence type="ECO:0000256" key="2">
    <source>
        <dbReference type="ARBA" id="ARBA00004934"/>
    </source>
</evidence>
<dbReference type="AGR" id="ZFIN:ZDB-GENE-140106-39"/>
<keyword evidence="13" id="KW-1015">Disulfide bond</keyword>
<evidence type="ECO:0000313" key="27">
    <source>
        <dbReference type="Proteomes" id="UP000000437"/>
    </source>
</evidence>
<dbReference type="GO" id="GO:0017083">
    <property type="term" value="F:4-galactosyl-N-acetylglucosaminide 3-alpha-L-fucosyltransferase activity"/>
    <property type="evidence" value="ECO:0007669"/>
    <property type="project" value="UniProtKB-EC"/>
</dbReference>
<evidence type="ECO:0000259" key="26">
    <source>
        <dbReference type="Pfam" id="PF17039"/>
    </source>
</evidence>
<accession>A0A8M1RRN0</accession>
<comment type="catalytic activity">
    <reaction evidence="23">
        <text>an alpha-L-Fuc-(1-&gt;2)-beta-D-Gal-(1-&gt;4)-beta-D-GlcNAc derivative + GDP-beta-L-fucose = an alpha-L-Fuc-(1-&gt;2)-beta-D-Gal-(1-&gt;4)-[alpha-L-Fuc-(1-&gt;3)]-beta-D-GlcNAc derivative + GDP + H(+)</text>
        <dbReference type="Rhea" id="RHEA:77191"/>
        <dbReference type="ChEBI" id="CHEBI:15378"/>
        <dbReference type="ChEBI" id="CHEBI:57273"/>
        <dbReference type="ChEBI" id="CHEBI:58189"/>
        <dbReference type="ChEBI" id="CHEBI:133510"/>
        <dbReference type="ChEBI" id="CHEBI:195560"/>
    </reaction>
    <physiologicalReaction direction="left-to-right" evidence="23">
        <dbReference type="Rhea" id="RHEA:77192"/>
    </physiologicalReaction>
</comment>
<feature type="domain" description="Fucosyltransferase N-terminal" evidence="26">
    <location>
        <begin position="94"/>
        <end position="200"/>
    </location>
</feature>
<evidence type="ECO:0000256" key="9">
    <source>
        <dbReference type="ARBA" id="ARBA00022989"/>
    </source>
</evidence>
<dbReference type="PANTHER" id="PTHR11929">
    <property type="entry name" value="ALPHA- 1,3 -FUCOSYLTRANSFERASE"/>
    <property type="match status" value="1"/>
</dbReference>
<dbReference type="GeneID" id="100333886"/>
<evidence type="ECO:0000256" key="20">
    <source>
        <dbReference type="ARBA" id="ARBA00036757"/>
    </source>
</evidence>
<comment type="similarity">
    <text evidence="3 24">Belongs to the glycosyltransferase 10 family.</text>
</comment>
<comment type="catalytic activity">
    <reaction evidence="18">
        <text>alpha-N-glycoloylneuraminosyl-(2-&gt;3)-beta-D-galactosyl-(1-&gt;4)-N-acetyl-beta-D-glucosaminyl-(1-&gt;3)-beta-D-galactosyl-(1-&gt;4)-N-acetyl-beta-D-glucosaminyl-(1-&gt;3)-beta-D-galactosyl-(1-&gt;4)-beta-D-glucosyl-(1&lt;-&gt;1')-ceramide + GDP-beta-L-fucose = alpha-N-glycoloylneuraminosyl-(2-&gt;3)-beta-D-galactosyl-(1-&gt;4)-N-acetyl-beta-D-glucosaminyl-(1-&gt;3)-beta-D-galactosyl-(1-&gt;4)-[alpha-L-fucosyl-(1-&gt;3)]-N-acetyl-beta-D-glucosaminyl-(1-&gt;3)-beta-D-galactosyl-(1-&gt;4)-beta-D-glucosyl-(1&lt;-&gt;1')-ceramide + GDP + H(+)</text>
        <dbReference type="Rhea" id="RHEA:48388"/>
        <dbReference type="ChEBI" id="CHEBI:15378"/>
        <dbReference type="ChEBI" id="CHEBI:57273"/>
        <dbReference type="ChEBI" id="CHEBI:58189"/>
        <dbReference type="ChEBI" id="CHEBI:90383"/>
        <dbReference type="ChEBI" id="CHEBI:90384"/>
    </reaction>
    <physiologicalReaction direction="left-to-right" evidence="18">
        <dbReference type="Rhea" id="RHEA:48389"/>
    </physiologicalReaction>
</comment>
<comment type="catalytic activity">
    <reaction evidence="19">
        <text>an N-acetyl-alpha-neuraminyl-(2-&gt;3)-beta-D-galactosyl-(1-&gt;4)-N-acetyl-beta-D-glucosaminyl derivative + GDP-beta-L-fucose = an alpha-Neu5Ac-(2-&gt;3)-beta-D-Gal-(1-&gt;4)-[alpha-L-Fuc-(1-&gt;3)]-beta-D-GlcNAc derivative + GDP + H(+)</text>
        <dbReference type="Rhea" id="RHEA:56076"/>
        <dbReference type="ChEBI" id="CHEBI:15378"/>
        <dbReference type="ChEBI" id="CHEBI:57273"/>
        <dbReference type="ChEBI" id="CHEBI:58189"/>
        <dbReference type="ChEBI" id="CHEBI:136545"/>
        <dbReference type="ChEBI" id="CHEBI:139509"/>
    </reaction>
    <physiologicalReaction direction="left-to-right" evidence="19">
        <dbReference type="Rhea" id="RHEA:56077"/>
    </physiologicalReaction>
</comment>
<dbReference type="InterPro" id="IPR055270">
    <property type="entry name" value="Glyco_tran_10_C"/>
</dbReference>
<evidence type="ECO:0000256" key="6">
    <source>
        <dbReference type="ARBA" id="ARBA00022679"/>
    </source>
</evidence>
<keyword evidence="7 24" id="KW-0812">Transmembrane</keyword>
<name>A0A8M1RRN0_DANRE</name>
<evidence type="ECO:0000259" key="25">
    <source>
        <dbReference type="Pfam" id="PF00852"/>
    </source>
</evidence>
<keyword evidence="9 24" id="KW-1133">Transmembrane helix</keyword>
<evidence type="ECO:0000256" key="8">
    <source>
        <dbReference type="ARBA" id="ARBA00022968"/>
    </source>
</evidence>
<dbReference type="PANTHER" id="PTHR11929:SF10">
    <property type="entry name" value="4-GALACTOSYL-N-ACETYLGLUCOSAMINIDE 3-ALPHA-L-FUCOSYLTRANSFERASE 9"/>
    <property type="match status" value="1"/>
</dbReference>
<dbReference type="GO" id="GO:0046920">
    <property type="term" value="F:alpha-(1-&gt;3)-fucosyltransferase activity"/>
    <property type="evidence" value="ECO:0000318"/>
    <property type="project" value="GO_Central"/>
</dbReference>
<dbReference type="FunCoup" id="A0A8M1RRN0">
    <property type="interactions" value="76"/>
</dbReference>
<dbReference type="OrthoDB" id="427096at2759"/>
<sequence length="388" mass="44633">MEQNSSSSSHRALQKLLAALVLLTCFSAIFYVYYKPTESANWQKCPAVPPHAVCRDTCISALQKPNQTHIINNTCTVNLTSVSSHFTQASTTPHTVILIWTWPFGAKFDLDSCSSMFDIHSCHLTDDRGYFQEADGVFFHHRDIDADLSNIPNQPRPRLQKWIWMNMESPSNSPRYSSLDDLFNLTSSYRLDSDISVPYGRLISGKTSGSIPKKTKLVCWIVSNWNSTYKRSQYYQELKKHINIDVYGNAFSKRISSEDYTSVVSSCRFYLSFENSVHKDYITEKLFNPLILGTVPVVLGPPRRNYEEQIPAGAFIHIEDFSGPEGLAEHLKLLEKNEDLYMQYFSWREEFVASESSFGLEHACRACDHVRRHRNYRVVNELNGWYWG</sequence>
<dbReference type="EC" id="2.4.1.-" evidence="24"/>
<keyword evidence="12 24" id="KW-0472">Membrane</keyword>
<evidence type="ECO:0000256" key="10">
    <source>
        <dbReference type="ARBA" id="ARBA00023034"/>
    </source>
</evidence>
<evidence type="ECO:0000256" key="15">
    <source>
        <dbReference type="ARBA" id="ARBA00029329"/>
    </source>
</evidence>
<evidence type="ECO:0000256" key="4">
    <source>
        <dbReference type="ARBA" id="ARBA00011738"/>
    </source>
</evidence>
<dbReference type="AlphaFoldDB" id="A0A8M1RRN0"/>
<protein>
    <recommendedName>
        <fullName evidence="24">Fucosyltransferase</fullName>
        <ecNumber evidence="24">2.4.1.-</ecNumber>
    </recommendedName>
</protein>
<comment type="subcellular location">
    <subcellularLocation>
        <location evidence="24">Golgi apparatus</location>
        <location evidence="24">Golgi stack membrane</location>
        <topology evidence="24">Single-pass type II membrane protein</topology>
    </subcellularLocation>
    <subcellularLocation>
        <location evidence="21">Golgi apparatus</location>
        <location evidence="21">trans-Golgi network membrane</location>
        <topology evidence="21">Single-pass type II membrane protein</topology>
    </subcellularLocation>
</comment>
<evidence type="ECO:0000256" key="19">
    <source>
        <dbReference type="ARBA" id="ARBA00036481"/>
    </source>
</evidence>
<evidence type="ECO:0000256" key="3">
    <source>
        <dbReference type="ARBA" id="ARBA00008919"/>
    </source>
</evidence>
<evidence type="ECO:0000256" key="7">
    <source>
        <dbReference type="ARBA" id="ARBA00022692"/>
    </source>
</evidence>
<comment type="catalytic activity">
    <reaction evidence="16">
        <text>alpha-D-galactosyl-(1-&gt;3)-beta-D-galactosyl-(1-&gt;4)-N-acetyl-beta-D-glucosaminyl-(1-&gt;3)-beta-D-galactosyl-(1-&gt;4)-beta-D-glucosyl-(1&lt;-&gt;1')-ceramide + GDP-beta-L-fucose = a neolactoside IV(3)-alpha-Gal,III(3)-alpha-Fuc-nLc4Cer + GDP + H(+)</text>
        <dbReference type="Rhea" id="RHEA:48380"/>
        <dbReference type="ChEBI" id="CHEBI:15378"/>
        <dbReference type="ChEBI" id="CHEBI:57273"/>
        <dbReference type="ChEBI" id="CHEBI:58189"/>
        <dbReference type="ChEBI" id="CHEBI:90380"/>
        <dbReference type="ChEBI" id="CHEBI:90381"/>
    </reaction>
    <physiologicalReaction direction="left-to-right" evidence="16">
        <dbReference type="Rhea" id="RHEA:48381"/>
    </physiologicalReaction>
</comment>
<dbReference type="KEGG" id="dre:100333886"/>
<dbReference type="SUPFAM" id="SSF53756">
    <property type="entry name" value="UDP-Glycosyltransferase/glycogen phosphorylase"/>
    <property type="match status" value="1"/>
</dbReference>
<comment type="catalytic activity">
    <reaction evidence="15">
        <text>a beta-D-galactosyl-(1-&gt;4)-N-acetyl-beta-D-glucosaminyl derivative + GDP-beta-L-fucose = a beta-D-galactosyl-(1-&gt;4)-[alpha-L-fucosyl-(1-&gt;3)]-N-acetyl-beta-D-glucosaminyl derivative + GDP + H(+)</text>
        <dbReference type="Rhea" id="RHEA:14257"/>
        <dbReference type="ChEBI" id="CHEBI:15378"/>
        <dbReference type="ChEBI" id="CHEBI:57273"/>
        <dbReference type="ChEBI" id="CHEBI:58189"/>
        <dbReference type="ChEBI" id="CHEBI:133507"/>
        <dbReference type="ChEBI" id="CHEBI:137941"/>
        <dbReference type="EC" id="2.4.1.152"/>
    </reaction>
    <physiologicalReaction direction="left-to-right" evidence="15">
        <dbReference type="Rhea" id="RHEA:14258"/>
    </physiologicalReaction>
</comment>
<comment type="catalytic activity">
    <reaction evidence="17">
        <text>an alpha-Neu5Ac-(2-&gt;3)-beta-D-Gal-(1-&gt;4)-beta-D-GlcNAc-(1-&gt;3)-beta-D-Gal-(1-&gt;4)-beta-D-GlcNAc derivative + GDP-beta-L-fucose = an alpha-Neu5Ac-(2-&gt;3)-beta-D-Gal-(1-&gt;4)-beta-D-GlcNAc-(1-&gt;3)-beta-D-Gal-(1-&gt;4)-[alpha-L-Fuc-(1-&gt;3)]-beta-D-GlcNAc derivative + GDP + H(+)</text>
        <dbReference type="Rhea" id="RHEA:68044"/>
        <dbReference type="ChEBI" id="CHEBI:15378"/>
        <dbReference type="ChEBI" id="CHEBI:57273"/>
        <dbReference type="ChEBI" id="CHEBI:58189"/>
        <dbReference type="ChEBI" id="CHEBI:145343"/>
        <dbReference type="ChEBI" id="CHEBI:176900"/>
    </reaction>
    <physiologicalReaction direction="left-to-right" evidence="17">
        <dbReference type="Rhea" id="RHEA:68045"/>
    </physiologicalReaction>
</comment>
<evidence type="ECO:0000256" key="13">
    <source>
        <dbReference type="ARBA" id="ARBA00023157"/>
    </source>
</evidence>
<comment type="catalytic activity">
    <reaction evidence="20">
        <text>a neolactoside nLc4Cer + GDP-beta-L-fucose = a neolactoside III(3)-alpha-Fuc-nLc4Cer + GDP + H(+)</text>
        <dbReference type="Rhea" id="RHEA:48376"/>
        <dbReference type="ChEBI" id="CHEBI:15378"/>
        <dbReference type="ChEBI" id="CHEBI:57273"/>
        <dbReference type="ChEBI" id="CHEBI:58189"/>
        <dbReference type="ChEBI" id="CHEBI:90376"/>
        <dbReference type="ChEBI" id="CHEBI:90379"/>
    </reaction>
    <physiologicalReaction direction="left-to-right" evidence="20">
        <dbReference type="Rhea" id="RHEA:48377"/>
    </physiologicalReaction>
</comment>
<dbReference type="RefSeq" id="XP_002665488.1">
    <property type="nucleotide sequence ID" value="XM_002665442.6"/>
</dbReference>
<evidence type="ECO:0000256" key="18">
    <source>
        <dbReference type="ARBA" id="ARBA00036295"/>
    </source>
</evidence>
<feature type="domain" description="Fucosyltransferase C-terminal" evidence="25">
    <location>
        <begin position="212"/>
        <end position="385"/>
    </location>
</feature>
<feature type="transmembrane region" description="Helical" evidence="24">
    <location>
        <begin position="12"/>
        <end position="34"/>
    </location>
</feature>
<comment type="catalytic activity">
    <reaction evidence="22">
        <text>beta-D-Gal-(1-&gt;4)-beta-D-GlcNAc-(1-&gt;3)-beta-D-Gal-(1-&gt;4)-D-Glc + GDP-beta-L-fucose = beta-D-Gal-(1-&gt;4)-[alpha-L-Fuc-(1-&gt;3)]-beta-D-GlcNAc-(1-&gt;3)-beta-D-Gal-(1-&gt;4)-D-Glc + GDP + H(+)</text>
        <dbReference type="Rhea" id="RHEA:77187"/>
        <dbReference type="ChEBI" id="CHEBI:15378"/>
        <dbReference type="ChEBI" id="CHEBI:57273"/>
        <dbReference type="ChEBI" id="CHEBI:58189"/>
        <dbReference type="ChEBI" id="CHEBI:60239"/>
        <dbReference type="ChEBI" id="CHEBI:61352"/>
    </reaction>
    <physiologicalReaction direction="left-to-right" evidence="22">
        <dbReference type="Rhea" id="RHEA:77188"/>
    </physiologicalReaction>
</comment>
<comment type="pathway">
    <text evidence="1">Protein modification; protein glycosylation.</text>
</comment>
<keyword evidence="14" id="KW-0325">Glycoprotein</keyword>
<evidence type="ECO:0000256" key="23">
    <source>
        <dbReference type="ARBA" id="ARBA00043838"/>
    </source>
</evidence>
<keyword evidence="6 24" id="KW-0808">Transferase</keyword>
<dbReference type="FunFam" id="3.40.50.11660:FF:000001">
    <property type="entry name" value="alpha-(1,3)-fucosyltransferase 9"/>
    <property type="match status" value="1"/>
</dbReference>
<dbReference type="InterPro" id="IPR001503">
    <property type="entry name" value="Glyco_trans_10"/>
</dbReference>
<evidence type="ECO:0000256" key="17">
    <source>
        <dbReference type="ARBA" id="ARBA00036234"/>
    </source>
</evidence>
<proteinExistence type="inferred from homology"/>
<comment type="subunit">
    <text evidence="4">Homodimer.</text>
</comment>
<evidence type="ECO:0000256" key="16">
    <source>
        <dbReference type="ARBA" id="ARBA00036053"/>
    </source>
</evidence>
<dbReference type="ZFIN" id="ZDB-GENE-140106-39">
    <property type="gene designation" value="si:ch1073-440p11.2"/>
</dbReference>
<dbReference type="Proteomes" id="UP000000437">
    <property type="component" value="Chromosome 19"/>
</dbReference>
<comment type="pathway">
    <text evidence="2">Glycolipid biosynthesis.</text>
</comment>
<evidence type="ECO:0000256" key="1">
    <source>
        <dbReference type="ARBA" id="ARBA00004922"/>
    </source>
</evidence>
<dbReference type="InterPro" id="IPR038577">
    <property type="entry name" value="GT10-like_C_sf"/>
</dbReference>
<evidence type="ECO:0000313" key="28">
    <source>
        <dbReference type="RefSeq" id="XP_002665488.1"/>
    </source>
</evidence>
<keyword evidence="27" id="KW-1185">Reference proteome</keyword>
<evidence type="ECO:0000256" key="24">
    <source>
        <dbReference type="RuleBase" id="RU003832"/>
    </source>
</evidence>
<evidence type="ECO:0000256" key="22">
    <source>
        <dbReference type="ARBA" id="ARBA00043828"/>
    </source>
</evidence>
<keyword evidence="10 24" id="KW-0333">Golgi apparatus</keyword>
<organism evidence="27 28">
    <name type="scientific">Danio rerio</name>
    <name type="common">Zebrafish</name>
    <name type="synonym">Brachydanio rerio</name>
    <dbReference type="NCBI Taxonomy" id="7955"/>
    <lineage>
        <taxon>Eukaryota</taxon>
        <taxon>Metazoa</taxon>
        <taxon>Chordata</taxon>
        <taxon>Craniata</taxon>
        <taxon>Vertebrata</taxon>
        <taxon>Euteleostomi</taxon>
        <taxon>Actinopterygii</taxon>
        <taxon>Neopterygii</taxon>
        <taxon>Teleostei</taxon>
        <taxon>Ostariophysi</taxon>
        <taxon>Cypriniformes</taxon>
        <taxon>Danionidae</taxon>
        <taxon>Danioninae</taxon>
        <taxon>Danio</taxon>
    </lineage>
</organism>
<dbReference type="Pfam" id="PF17039">
    <property type="entry name" value="Glyco_tran_10_N"/>
    <property type="match status" value="1"/>
</dbReference>
<dbReference type="Gene3D" id="3.40.50.11660">
    <property type="entry name" value="Glycosyl transferase family 10, C-terminal domain"/>
    <property type="match status" value="1"/>
</dbReference>
<evidence type="ECO:0000256" key="14">
    <source>
        <dbReference type="ARBA" id="ARBA00023180"/>
    </source>
</evidence>
<dbReference type="InterPro" id="IPR031481">
    <property type="entry name" value="Glyco_tran_10_N"/>
</dbReference>
<evidence type="ECO:0000256" key="11">
    <source>
        <dbReference type="ARBA" id="ARBA00023098"/>
    </source>
</evidence>
<evidence type="ECO:0000256" key="12">
    <source>
        <dbReference type="ARBA" id="ARBA00023136"/>
    </source>
</evidence>
<evidence type="ECO:0000313" key="29">
    <source>
        <dbReference type="ZFIN" id="ZDB-GENE-140106-39"/>
    </source>
</evidence>
<evidence type="ECO:0000256" key="21">
    <source>
        <dbReference type="ARBA" id="ARBA00037848"/>
    </source>
</evidence>
<keyword evidence="5 24" id="KW-0328">Glycosyltransferase</keyword>
<dbReference type="GO" id="GO:0032580">
    <property type="term" value="C:Golgi cisterna membrane"/>
    <property type="evidence" value="ECO:0007669"/>
    <property type="project" value="UniProtKB-SubCell"/>
</dbReference>
<reference evidence="28" key="1">
    <citation type="submission" date="2025-08" db="UniProtKB">
        <authorList>
            <consortium name="RefSeq"/>
        </authorList>
    </citation>
    <scope>IDENTIFICATION</scope>
    <source>
        <strain evidence="28">Tuebingen</strain>
        <tissue evidence="28">Fibroblasts and whole tissue</tissue>
    </source>
</reference>
<dbReference type="UniPathway" id="UPA00378"/>
<keyword evidence="8" id="KW-0735">Signal-anchor</keyword>
<evidence type="ECO:0000256" key="5">
    <source>
        <dbReference type="ARBA" id="ARBA00022676"/>
    </source>
</evidence>
<gene>
    <name evidence="28 29" type="primary">si:ch1073-440p11.2</name>
</gene>